<keyword evidence="3 5" id="KW-0067">ATP-binding</keyword>
<protein>
    <submittedName>
        <fullName evidence="5">Copper ABC transporter ATP-binding protein</fullName>
    </submittedName>
</protein>
<dbReference type="Gene3D" id="3.40.50.300">
    <property type="entry name" value="P-loop containing nucleotide triphosphate hydrolases"/>
    <property type="match status" value="1"/>
</dbReference>
<name>A0A3E0WIS8_9GAMM</name>
<dbReference type="AlphaFoldDB" id="A0A3E0WIS8"/>
<dbReference type="InterPro" id="IPR003439">
    <property type="entry name" value="ABC_transporter-like_ATP-bd"/>
</dbReference>
<dbReference type="InterPro" id="IPR051782">
    <property type="entry name" value="ABC_Transporter_VariousFunc"/>
</dbReference>
<feature type="domain" description="ABC transporter" evidence="4">
    <location>
        <begin position="5"/>
        <end position="232"/>
    </location>
</feature>
<dbReference type="GO" id="GO:0005524">
    <property type="term" value="F:ATP binding"/>
    <property type="evidence" value="ECO:0007669"/>
    <property type="project" value="UniProtKB-KW"/>
</dbReference>
<dbReference type="CDD" id="cd03230">
    <property type="entry name" value="ABC_DR_subfamily_A"/>
    <property type="match status" value="1"/>
</dbReference>
<organism evidence="5 6">
    <name type="scientific">Alkalilimnicola ehrlichii</name>
    <dbReference type="NCBI Taxonomy" id="351052"/>
    <lineage>
        <taxon>Bacteria</taxon>
        <taxon>Pseudomonadati</taxon>
        <taxon>Pseudomonadota</taxon>
        <taxon>Gammaproteobacteria</taxon>
        <taxon>Chromatiales</taxon>
        <taxon>Ectothiorhodospiraceae</taxon>
        <taxon>Alkalilimnicola</taxon>
    </lineage>
</organism>
<proteinExistence type="predicted"/>
<dbReference type="InterPro" id="IPR027417">
    <property type="entry name" value="P-loop_NTPase"/>
</dbReference>
<keyword evidence="2" id="KW-0547">Nucleotide-binding</keyword>
<dbReference type="PANTHER" id="PTHR42939">
    <property type="entry name" value="ABC TRANSPORTER ATP-BINDING PROTEIN ALBC-RELATED"/>
    <property type="match status" value="1"/>
</dbReference>
<evidence type="ECO:0000313" key="6">
    <source>
        <dbReference type="Proteomes" id="UP000256763"/>
    </source>
</evidence>
<dbReference type="RefSeq" id="WP_116303686.1">
    <property type="nucleotide sequence ID" value="NZ_NFZV01000026.1"/>
</dbReference>
<evidence type="ECO:0000313" key="5">
    <source>
        <dbReference type="EMBL" id="RFA32844.1"/>
    </source>
</evidence>
<dbReference type="GO" id="GO:0016887">
    <property type="term" value="F:ATP hydrolysis activity"/>
    <property type="evidence" value="ECO:0007669"/>
    <property type="project" value="InterPro"/>
</dbReference>
<dbReference type="EMBL" id="NFZW01000025">
    <property type="protein sequence ID" value="RFA32844.1"/>
    <property type="molecule type" value="Genomic_DNA"/>
</dbReference>
<dbReference type="SUPFAM" id="SSF52540">
    <property type="entry name" value="P-loop containing nucleoside triphosphate hydrolases"/>
    <property type="match status" value="1"/>
</dbReference>
<reference evidence="6" key="1">
    <citation type="submission" date="2017-05" db="EMBL/GenBank/DDBJ databases">
        <authorList>
            <person name="Sharma S."/>
            <person name="Sidhu C."/>
            <person name="Pinnaka A.K."/>
        </authorList>
    </citation>
    <scope>NUCLEOTIDE SEQUENCE [LARGE SCALE GENOMIC DNA]</scope>
    <source>
        <strain evidence="6">AK93</strain>
    </source>
</reference>
<dbReference type="InterPro" id="IPR017871">
    <property type="entry name" value="ABC_transporter-like_CS"/>
</dbReference>
<dbReference type="Proteomes" id="UP000256763">
    <property type="component" value="Unassembled WGS sequence"/>
</dbReference>
<dbReference type="SMART" id="SM00382">
    <property type="entry name" value="AAA"/>
    <property type="match status" value="1"/>
</dbReference>
<keyword evidence="1" id="KW-0813">Transport</keyword>
<dbReference type="PANTHER" id="PTHR42939:SF1">
    <property type="entry name" value="ABC TRANSPORTER ATP-BINDING PROTEIN ALBC-RELATED"/>
    <property type="match status" value="1"/>
</dbReference>
<comment type="caution">
    <text evidence="5">The sequence shown here is derived from an EMBL/GenBank/DDBJ whole genome shotgun (WGS) entry which is preliminary data.</text>
</comment>
<evidence type="ECO:0000256" key="1">
    <source>
        <dbReference type="ARBA" id="ARBA00022448"/>
    </source>
</evidence>
<accession>A0A3E0WIS8</accession>
<keyword evidence="6" id="KW-1185">Reference proteome</keyword>
<dbReference type="PROSITE" id="PS00211">
    <property type="entry name" value="ABC_TRANSPORTER_1"/>
    <property type="match status" value="1"/>
</dbReference>
<dbReference type="PROSITE" id="PS50893">
    <property type="entry name" value="ABC_TRANSPORTER_2"/>
    <property type="match status" value="1"/>
</dbReference>
<evidence type="ECO:0000256" key="3">
    <source>
        <dbReference type="ARBA" id="ARBA00022840"/>
    </source>
</evidence>
<evidence type="ECO:0000259" key="4">
    <source>
        <dbReference type="PROSITE" id="PS50893"/>
    </source>
</evidence>
<dbReference type="Pfam" id="PF00005">
    <property type="entry name" value="ABC_tran"/>
    <property type="match status" value="1"/>
</dbReference>
<sequence length="306" mass="33460">MTAAIELTGVCKRYGKLGALNGLDLRIEPGEVLGLLGHNGAGKTTTMKIVLGLIAVSEGSVRVFGHDPRARGAGGRRHWVGYLPESVTFYEQLSGREVLSYFARLKRASRTQVELLLERVGLSAAADRRVKTYSKGMRQRLGLAQALLGRPRLLLLDEPTVGLDPLATQQFYQMIDELREDGVSIILCSHVLPGVERHIDRAAILGGGRLLALGSLETLREQAGLPLLIQARGDFQQTDCVASFAEPGYQARRIDAHRLELAVPATAKLSALRQLLDHPKVNDLTFEPPSLESLYTYFDGLARVDS</sequence>
<gene>
    <name evidence="5" type="ORF">CAL65_18795</name>
</gene>
<dbReference type="InterPro" id="IPR003593">
    <property type="entry name" value="AAA+_ATPase"/>
</dbReference>
<evidence type="ECO:0000256" key="2">
    <source>
        <dbReference type="ARBA" id="ARBA00022741"/>
    </source>
</evidence>
<dbReference type="OrthoDB" id="9781337at2"/>